<evidence type="ECO:0000256" key="1">
    <source>
        <dbReference type="ARBA" id="ARBA00022803"/>
    </source>
</evidence>
<evidence type="ECO:0000256" key="3">
    <source>
        <dbReference type="PROSITE-ProRule" id="PRU00339"/>
    </source>
</evidence>
<proteinExistence type="inferred from homology"/>
<evidence type="ECO:0000256" key="4">
    <source>
        <dbReference type="SAM" id="MobiDB-lite"/>
    </source>
</evidence>
<dbReference type="PROSITE" id="PS50005">
    <property type="entry name" value="TPR"/>
    <property type="match status" value="4"/>
</dbReference>
<dbReference type="FunCoup" id="W4KJK7">
    <property type="interactions" value="793"/>
</dbReference>
<keyword evidence="1 3" id="KW-0802">TPR repeat</keyword>
<dbReference type="GO" id="GO:0005680">
    <property type="term" value="C:anaphase-promoting complex"/>
    <property type="evidence" value="ECO:0007669"/>
    <property type="project" value="UniProtKB-ARBA"/>
</dbReference>
<dbReference type="KEGG" id="hir:HETIRDRAFT_311072"/>
<dbReference type="eggNOG" id="KOG1126">
    <property type="taxonomic scope" value="Eukaryota"/>
</dbReference>
<dbReference type="HOGENOM" id="CLU_008850_4_0_1"/>
<dbReference type="AlphaFoldDB" id="W4KJK7"/>
<feature type="compositionally biased region" description="Pro residues" evidence="4">
    <location>
        <begin position="199"/>
        <end position="208"/>
    </location>
</feature>
<protein>
    <submittedName>
        <fullName evidence="5">Uncharacterized protein</fullName>
    </submittedName>
</protein>
<dbReference type="GeneID" id="20669830"/>
<reference evidence="5 6" key="1">
    <citation type="journal article" date="2012" name="New Phytol.">
        <title>Insight into trade-off between wood decay and parasitism from the genome of a fungal forest pathogen.</title>
        <authorList>
            <person name="Olson A."/>
            <person name="Aerts A."/>
            <person name="Asiegbu F."/>
            <person name="Belbahri L."/>
            <person name="Bouzid O."/>
            <person name="Broberg A."/>
            <person name="Canback B."/>
            <person name="Coutinho P.M."/>
            <person name="Cullen D."/>
            <person name="Dalman K."/>
            <person name="Deflorio G."/>
            <person name="van Diepen L.T."/>
            <person name="Dunand C."/>
            <person name="Duplessis S."/>
            <person name="Durling M."/>
            <person name="Gonthier P."/>
            <person name="Grimwood J."/>
            <person name="Fossdal C.G."/>
            <person name="Hansson D."/>
            <person name="Henrissat B."/>
            <person name="Hietala A."/>
            <person name="Himmelstrand K."/>
            <person name="Hoffmeister D."/>
            <person name="Hogberg N."/>
            <person name="James T.Y."/>
            <person name="Karlsson M."/>
            <person name="Kohler A."/>
            <person name="Kues U."/>
            <person name="Lee Y.H."/>
            <person name="Lin Y.C."/>
            <person name="Lind M."/>
            <person name="Lindquist E."/>
            <person name="Lombard V."/>
            <person name="Lucas S."/>
            <person name="Lunden K."/>
            <person name="Morin E."/>
            <person name="Murat C."/>
            <person name="Park J."/>
            <person name="Raffaello T."/>
            <person name="Rouze P."/>
            <person name="Salamov A."/>
            <person name="Schmutz J."/>
            <person name="Solheim H."/>
            <person name="Stahlberg J."/>
            <person name="Velez H."/>
            <person name="de Vries R.P."/>
            <person name="Wiebenga A."/>
            <person name="Woodward S."/>
            <person name="Yakovlev I."/>
            <person name="Garbelotto M."/>
            <person name="Martin F."/>
            <person name="Grigoriev I.V."/>
            <person name="Stenlid J."/>
        </authorList>
    </citation>
    <scope>NUCLEOTIDE SEQUENCE [LARGE SCALE GENOMIC DNA]</scope>
    <source>
        <strain evidence="5 6">TC 32-1</strain>
    </source>
</reference>
<dbReference type="SMART" id="SM00028">
    <property type="entry name" value="TPR"/>
    <property type="match status" value="8"/>
</dbReference>
<organism evidence="5 6">
    <name type="scientific">Heterobasidion irregulare (strain TC 32-1)</name>
    <dbReference type="NCBI Taxonomy" id="747525"/>
    <lineage>
        <taxon>Eukaryota</taxon>
        <taxon>Fungi</taxon>
        <taxon>Dikarya</taxon>
        <taxon>Basidiomycota</taxon>
        <taxon>Agaricomycotina</taxon>
        <taxon>Agaricomycetes</taxon>
        <taxon>Russulales</taxon>
        <taxon>Bondarzewiaceae</taxon>
        <taxon>Heterobasidion</taxon>
        <taxon>Heterobasidion annosum species complex</taxon>
    </lineage>
</organism>
<keyword evidence="6" id="KW-1185">Reference proteome</keyword>
<dbReference type="EMBL" id="KI925455">
    <property type="protein sequence ID" value="ETW85500.1"/>
    <property type="molecule type" value="Genomic_DNA"/>
</dbReference>
<feature type="repeat" description="TPR" evidence="3">
    <location>
        <begin position="645"/>
        <end position="678"/>
    </location>
</feature>
<dbReference type="RefSeq" id="XP_009542354.1">
    <property type="nucleotide sequence ID" value="XM_009544059.1"/>
</dbReference>
<comment type="similarity">
    <text evidence="2">Belongs to the APC3/CDC27 family.</text>
</comment>
<dbReference type="OrthoDB" id="10248520at2759"/>
<feature type="repeat" description="TPR" evidence="3">
    <location>
        <begin position="510"/>
        <end position="543"/>
    </location>
</feature>
<dbReference type="GO" id="GO:0007091">
    <property type="term" value="P:metaphase/anaphase transition of mitotic cell cycle"/>
    <property type="evidence" value="ECO:0007669"/>
    <property type="project" value="TreeGrafter"/>
</dbReference>
<name>W4KJK7_HETIT</name>
<dbReference type="Pfam" id="PF13181">
    <property type="entry name" value="TPR_8"/>
    <property type="match status" value="1"/>
</dbReference>
<dbReference type="Pfam" id="PF13432">
    <property type="entry name" value="TPR_16"/>
    <property type="match status" value="1"/>
</dbReference>
<dbReference type="GO" id="GO:0051301">
    <property type="term" value="P:cell division"/>
    <property type="evidence" value="ECO:0007669"/>
    <property type="project" value="TreeGrafter"/>
</dbReference>
<feature type="region of interest" description="Disordered" evidence="4">
    <location>
        <begin position="184"/>
        <end position="245"/>
    </location>
</feature>
<dbReference type="GO" id="GO:0016567">
    <property type="term" value="P:protein ubiquitination"/>
    <property type="evidence" value="ECO:0007669"/>
    <property type="project" value="TreeGrafter"/>
</dbReference>
<feature type="region of interest" description="Disordered" evidence="4">
    <location>
        <begin position="338"/>
        <end position="455"/>
    </location>
</feature>
<feature type="repeat" description="TPR" evidence="3">
    <location>
        <begin position="679"/>
        <end position="712"/>
    </location>
</feature>
<dbReference type="PANTHER" id="PTHR12558">
    <property type="entry name" value="CELL DIVISION CYCLE 16,23,27"/>
    <property type="match status" value="1"/>
</dbReference>
<feature type="compositionally biased region" description="Polar residues" evidence="4">
    <location>
        <begin position="339"/>
        <end position="351"/>
    </location>
</feature>
<feature type="region of interest" description="Disordered" evidence="4">
    <location>
        <begin position="271"/>
        <end position="300"/>
    </location>
</feature>
<dbReference type="Proteomes" id="UP000030671">
    <property type="component" value="Unassembled WGS sequence"/>
</dbReference>
<feature type="repeat" description="TPR" evidence="3">
    <location>
        <begin position="578"/>
        <end position="611"/>
    </location>
</feature>
<feature type="compositionally biased region" description="Polar residues" evidence="4">
    <location>
        <begin position="426"/>
        <end position="443"/>
    </location>
</feature>
<dbReference type="GO" id="GO:0031145">
    <property type="term" value="P:anaphase-promoting complex-dependent catabolic process"/>
    <property type="evidence" value="ECO:0007669"/>
    <property type="project" value="TreeGrafter"/>
</dbReference>
<dbReference type="InParanoid" id="W4KJK7"/>
<dbReference type="InterPro" id="IPR019734">
    <property type="entry name" value="TPR_rpt"/>
</dbReference>
<dbReference type="Pfam" id="PF00515">
    <property type="entry name" value="TPR_1"/>
    <property type="match status" value="1"/>
</dbReference>
<dbReference type="Gene3D" id="1.25.40.10">
    <property type="entry name" value="Tetratricopeptide repeat domain"/>
    <property type="match status" value="4"/>
</dbReference>
<dbReference type="STRING" id="747525.W4KJK7"/>
<evidence type="ECO:0000256" key="2">
    <source>
        <dbReference type="ARBA" id="ARBA00038210"/>
    </source>
</evidence>
<sequence length="803" mass="89323">MQPETNPSFWPYLQQRFNSLVWSCLDANLHKSALFYAERYFALDQDNHDARHLYATAMLRASQTHSALHLVNLPLDQRCSGCLEIKSKCCSLLGRHRHAREALEESLKDSTYSPSPSLGQRTTRAFPEEAALHCQSGLNAMKGKLPDHARRSFRLALALNPMLWDAFLGLCSLGSVPEVEELFPSRPPPIRRAQSDESLPPPKQPPSGPVATGAGFFTPDTGNAGNLFRTYRNDHGHPPFRITGSRDSIAANDSFSYPPEHSVLQAHYRPKVAQSQASRPLYSSDEAGPVPKKLRSSSIRQRSGEILLKASKLPAPTAAAADDARSKKARARPALTLANIFSSSTGRRQQSAATTSRNATTAGGGKSDREANAATRRSARLMGGPSKPSIPGKPPSVRERRKLQARTHSQSRSIDSDMDEDPATMAENTHSQSPPSITHSQPSDPSPAPSNPIVAQEQAAQEAFELEQADQYIYDLMRLFASAMRALAIYDTQLCLDELEKLPHVHQRSALVMATVGRAHFERTDYTAAERAFQAVRTLEPYRLWDMEVYSTLLWHLQRSVQLSFLAQELLAIDPRSPQAWIAIGNTFSLQKERAQALTCFRRAQQLDPTCAYAFTLAGHELIDEDIDNAVVSFQSALRADSRHYNAWYGLGTCYLRMSKIRMAEYHYRKAAEIHPNNAVLLGCVGMAVERRADHQAALALFDQAVKLSPENALVRYRRAKILISMKRYTLAVRDLEFLRDSSPEESNVIFQLARAYRLIGDQVKAAQMLAVARDVSPKSVNKIKKLLETTKDEEAADEMDEG</sequence>
<gene>
    <name evidence="5" type="ORF">HETIRDRAFT_311072</name>
</gene>
<dbReference type="Pfam" id="PF12895">
    <property type="entry name" value="ANAPC3"/>
    <property type="match status" value="1"/>
</dbReference>
<dbReference type="SUPFAM" id="SSF48452">
    <property type="entry name" value="TPR-like"/>
    <property type="match status" value="2"/>
</dbReference>
<dbReference type="PANTHER" id="PTHR12558:SF13">
    <property type="entry name" value="CELL DIVISION CYCLE PROTEIN 27 HOMOLOG"/>
    <property type="match status" value="1"/>
</dbReference>
<evidence type="ECO:0000313" key="6">
    <source>
        <dbReference type="Proteomes" id="UP000030671"/>
    </source>
</evidence>
<accession>W4KJK7</accession>
<feature type="compositionally biased region" description="Low complexity" evidence="4">
    <location>
        <begin position="352"/>
        <end position="361"/>
    </location>
</feature>
<dbReference type="GO" id="GO:0005737">
    <property type="term" value="C:cytoplasm"/>
    <property type="evidence" value="ECO:0007669"/>
    <property type="project" value="TreeGrafter"/>
</dbReference>
<dbReference type="InterPro" id="IPR011990">
    <property type="entry name" value="TPR-like_helical_dom_sf"/>
</dbReference>
<evidence type="ECO:0000313" key="5">
    <source>
        <dbReference type="EMBL" id="ETW85500.1"/>
    </source>
</evidence>